<dbReference type="Gene3D" id="3.40.50.720">
    <property type="entry name" value="NAD(P)-binding Rossmann-like Domain"/>
    <property type="match status" value="1"/>
</dbReference>
<dbReference type="EMBL" id="JAPQKS010000004">
    <property type="protein sequence ID" value="KAJ5232534.1"/>
    <property type="molecule type" value="Genomic_DNA"/>
</dbReference>
<reference evidence="1" key="1">
    <citation type="submission" date="2022-11" db="EMBL/GenBank/DDBJ databases">
        <authorList>
            <person name="Petersen C."/>
        </authorList>
    </citation>
    <scope>NUCLEOTIDE SEQUENCE</scope>
    <source>
        <strain evidence="1">IBT 19713</strain>
    </source>
</reference>
<evidence type="ECO:0000313" key="2">
    <source>
        <dbReference type="Proteomes" id="UP001150941"/>
    </source>
</evidence>
<gene>
    <name evidence="1" type="ORF">N7468_005490</name>
</gene>
<dbReference type="OrthoDB" id="9984533at2759"/>
<organism evidence="1 2">
    <name type="scientific">Penicillium chermesinum</name>
    <dbReference type="NCBI Taxonomy" id="63820"/>
    <lineage>
        <taxon>Eukaryota</taxon>
        <taxon>Fungi</taxon>
        <taxon>Dikarya</taxon>
        <taxon>Ascomycota</taxon>
        <taxon>Pezizomycotina</taxon>
        <taxon>Eurotiomycetes</taxon>
        <taxon>Eurotiomycetidae</taxon>
        <taxon>Eurotiales</taxon>
        <taxon>Aspergillaceae</taxon>
        <taxon>Penicillium</taxon>
    </lineage>
</organism>
<reference evidence="1" key="2">
    <citation type="journal article" date="2023" name="IMA Fungus">
        <title>Comparative genomic study of the Penicillium genus elucidates a diverse pangenome and 15 lateral gene transfer events.</title>
        <authorList>
            <person name="Petersen C."/>
            <person name="Sorensen T."/>
            <person name="Nielsen M.R."/>
            <person name="Sondergaard T.E."/>
            <person name="Sorensen J.L."/>
            <person name="Fitzpatrick D.A."/>
            <person name="Frisvad J.C."/>
            <person name="Nielsen K.L."/>
        </authorList>
    </citation>
    <scope>NUCLEOTIDE SEQUENCE</scope>
    <source>
        <strain evidence="1">IBT 19713</strain>
    </source>
</reference>
<comment type="caution">
    <text evidence="1">The sequence shown here is derived from an EMBL/GenBank/DDBJ whole genome shotgun (WGS) entry which is preliminary data.</text>
</comment>
<dbReference type="Proteomes" id="UP001150941">
    <property type="component" value="Unassembled WGS sequence"/>
</dbReference>
<proteinExistence type="predicted"/>
<name>A0A9W9NZ45_9EURO</name>
<accession>A0A9W9NZ45</accession>
<keyword evidence="2" id="KW-1185">Reference proteome</keyword>
<dbReference type="RefSeq" id="XP_058330527.1">
    <property type="nucleotide sequence ID" value="XM_058474787.1"/>
</dbReference>
<sequence length="85" mass="9590">MDVMLMGLSGRQLPYRSTRRCLLDQDAVVSALPEDRTRSVHVRMIDAAIPAGLKRVIPTEYGNNTYPAASKLDVRYEVSRWKLGI</sequence>
<dbReference type="GeneID" id="83202090"/>
<evidence type="ECO:0000313" key="1">
    <source>
        <dbReference type="EMBL" id="KAJ5232534.1"/>
    </source>
</evidence>
<protein>
    <submittedName>
        <fullName evidence="1">Isoflavone reductase family protein</fullName>
    </submittedName>
</protein>
<dbReference type="AlphaFoldDB" id="A0A9W9NZ45"/>